<gene>
    <name evidence="2" type="ORF">P6P90_11340</name>
</gene>
<dbReference type="CDD" id="cd02947">
    <property type="entry name" value="TRX_family"/>
    <property type="match status" value="1"/>
</dbReference>
<keyword evidence="3" id="KW-1185">Reference proteome</keyword>
<evidence type="ECO:0000259" key="1">
    <source>
        <dbReference type="Pfam" id="PF00085"/>
    </source>
</evidence>
<dbReference type="Pfam" id="PF00085">
    <property type="entry name" value="Thioredoxin"/>
    <property type="match status" value="1"/>
</dbReference>
<reference evidence="2 3" key="1">
    <citation type="submission" date="2023-04" db="EMBL/GenBank/DDBJ databases">
        <title>Ectobacillus antri isolated from activated sludge.</title>
        <authorList>
            <person name="Yan P."/>
            <person name="Liu X."/>
        </authorList>
    </citation>
    <scope>NUCLEOTIDE SEQUENCE [LARGE SCALE GENOMIC DNA]</scope>
    <source>
        <strain evidence="2 3">C18H</strain>
    </source>
</reference>
<sequence>MDSMIEWTEQEAMKRAIEPGKTVLYAHTPLCGTCQLAKKMLTVVEAALPELEIGMVDLNYAPDLARTYEIASVPCLLVLHEGKVDKQIYAFQSVNYLYDELK</sequence>
<proteinExistence type="predicted"/>
<name>A0ABT6H733_9BACI</name>
<dbReference type="Proteomes" id="UP001218246">
    <property type="component" value="Unassembled WGS sequence"/>
</dbReference>
<dbReference type="InterPro" id="IPR013766">
    <property type="entry name" value="Thioredoxin_domain"/>
</dbReference>
<protein>
    <submittedName>
        <fullName evidence="2">Thioredoxin family protein</fullName>
    </submittedName>
</protein>
<feature type="domain" description="Thioredoxin" evidence="1">
    <location>
        <begin position="20"/>
        <end position="91"/>
    </location>
</feature>
<dbReference type="SUPFAM" id="SSF52833">
    <property type="entry name" value="Thioredoxin-like"/>
    <property type="match status" value="1"/>
</dbReference>
<dbReference type="Gene3D" id="3.40.30.10">
    <property type="entry name" value="Glutaredoxin"/>
    <property type="match status" value="1"/>
</dbReference>
<comment type="caution">
    <text evidence="2">The sequence shown here is derived from an EMBL/GenBank/DDBJ whole genome shotgun (WGS) entry which is preliminary data.</text>
</comment>
<accession>A0ABT6H733</accession>
<evidence type="ECO:0000313" key="2">
    <source>
        <dbReference type="EMBL" id="MDG5754563.1"/>
    </source>
</evidence>
<dbReference type="EMBL" id="JARULN010000010">
    <property type="protein sequence ID" value="MDG5754563.1"/>
    <property type="molecule type" value="Genomic_DNA"/>
</dbReference>
<evidence type="ECO:0000313" key="3">
    <source>
        <dbReference type="Proteomes" id="UP001218246"/>
    </source>
</evidence>
<organism evidence="2 3">
    <name type="scientific">Ectobacillus antri</name>
    <dbReference type="NCBI Taxonomy" id="2486280"/>
    <lineage>
        <taxon>Bacteria</taxon>
        <taxon>Bacillati</taxon>
        <taxon>Bacillota</taxon>
        <taxon>Bacilli</taxon>
        <taxon>Bacillales</taxon>
        <taxon>Bacillaceae</taxon>
        <taxon>Ectobacillus</taxon>
    </lineage>
</organism>
<dbReference type="InterPro" id="IPR036249">
    <property type="entry name" value="Thioredoxin-like_sf"/>
</dbReference>